<dbReference type="OrthoDB" id="29360at10239"/>
<proteinExistence type="predicted"/>
<accession>A0A142IDU3</accession>
<evidence type="ECO:0000313" key="1">
    <source>
        <dbReference type="EMBL" id="AMR57398.1"/>
    </source>
</evidence>
<dbReference type="EMBL" id="KU130126">
    <property type="protein sequence ID" value="AMR57398.1"/>
    <property type="molecule type" value="Genomic_DNA"/>
</dbReference>
<dbReference type="RefSeq" id="YP_009276080.1">
    <property type="nucleotide sequence ID" value="NC_030934.1"/>
</dbReference>
<dbReference type="Proteomes" id="UP000203989">
    <property type="component" value="Segment"/>
</dbReference>
<protein>
    <submittedName>
        <fullName evidence="1">Uncharacterized protein</fullName>
    </submittedName>
</protein>
<organism evidence="1 2">
    <name type="scientific">Pseudomonas phage vB_PsyM_KIL1</name>
    <dbReference type="NCBI Taxonomy" id="1777065"/>
    <lineage>
        <taxon>Viruses</taxon>
        <taxon>Duplodnaviria</taxon>
        <taxon>Heunggongvirae</taxon>
        <taxon>Uroviricota</taxon>
        <taxon>Caudoviricetes</taxon>
        <taxon>Vandenendeviridae</taxon>
        <taxon>Gorskivirinae</taxon>
        <taxon>Flaumdravirus</taxon>
        <taxon>Flaumdravirus KIL4</taxon>
    </lineage>
</organism>
<dbReference type="KEGG" id="vg:28802544"/>
<name>A0A142IDU3_9CAUD</name>
<evidence type="ECO:0000313" key="2">
    <source>
        <dbReference type="Proteomes" id="UP000203989"/>
    </source>
</evidence>
<keyword evidence="2" id="KW-1185">Reference proteome</keyword>
<reference evidence="1 2" key="1">
    <citation type="journal article" date="2016" name="Front. Microbiol.">
        <title>Characterization of Novel Bacteriophages for Biocontrol of Bacterial Blight in Leek Caused by Pseudomonas syringae pv. porri.</title>
        <authorList>
            <person name="Rombouts S."/>
            <person name="Lavigne R."/>
        </authorList>
    </citation>
    <scope>NUCLEOTIDE SEQUENCE [LARGE SCALE GENOMIC DNA]</scope>
</reference>
<gene>
    <name evidence="1" type="ORF">vB_PsyM_KIL1_0151</name>
</gene>
<dbReference type="GeneID" id="28802544"/>
<sequence>MKIKIFGDVKQGCDYLTSGEVYDVLEGDENDSHVYVLDNDGDKILVITEKSEYYCSHLGPNAKAVFVD</sequence>